<feature type="compositionally biased region" description="Basic residues" evidence="1">
    <location>
        <begin position="20"/>
        <end position="29"/>
    </location>
</feature>
<feature type="compositionally biased region" description="Basic residues" evidence="1">
    <location>
        <begin position="1"/>
        <end position="10"/>
    </location>
</feature>
<sequence length="62" mass="7011">MGRRRLRRRSGGSQVPPERPHRRPPHHRSSCWPGPRRGAIASFAGLESEGRSVTWPLDSVQT</sequence>
<name>A0A0A9HPN1_ARUDO</name>
<reference evidence="2" key="2">
    <citation type="journal article" date="2015" name="Data Brief">
        <title>Shoot transcriptome of the giant reed, Arundo donax.</title>
        <authorList>
            <person name="Barrero R.A."/>
            <person name="Guerrero F.D."/>
            <person name="Moolhuijzen P."/>
            <person name="Goolsby J.A."/>
            <person name="Tidwell J."/>
            <person name="Bellgard S.E."/>
            <person name="Bellgard M.I."/>
        </authorList>
    </citation>
    <scope>NUCLEOTIDE SEQUENCE</scope>
    <source>
        <tissue evidence="2">Shoot tissue taken approximately 20 cm above the soil surface</tissue>
    </source>
</reference>
<evidence type="ECO:0000313" key="2">
    <source>
        <dbReference type="EMBL" id="JAE38652.1"/>
    </source>
</evidence>
<dbReference type="EMBL" id="GBRH01159244">
    <property type="protein sequence ID" value="JAE38652.1"/>
    <property type="molecule type" value="Transcribed_RNA"/>
</dbReference>
<accession>A0A0A9HPN1</accession>
<feature type="region of interest" description="Disordered" evidence="1">
    <location>
        <begin position="1"/>
        <end position="36"/>
    </location>
</feature>
<evidence type="ECO:0000256" key="1">
    <source>
        <dbReference type="SAM" id="MobiDB-lite"/>
    </source>
</evidence>
<reference evidence="2" key="1">
    <citation type="submission" date="2014-09" db="EMBL/GenBank/DDBJ databases">
        <authorList>
            <person name="Magalhaes I.L.F."/>
            <person name="Oliveira U."/>
            <person name="Santos F.R."/>
            <person name="Vidigal T.H.D.A."/>
            <person name="Brescovit A.D."/>
            <person name="Santos A.J."/>
        </authorList>
    </citation>
    <scope>NUCLEOTIDE SEQUENCE</scope>
    <source>
        <tissue evidence="2">Shoot tissue taken approximately 20 cm above the soil surface</tissue>
    </source>
</reference>
<proteinExistence type="predicted"/>
<dbReference type="AlphaFoldDB" id="A0A0A9HPN1"/>
<protein>
    <submittedName>
        <fullName evidence="2">Uncharacterized protein</fullName>
    </submittedName>
</protein>
<organism evidence="2">
    <name type="scientific">Arundo donax</name>
    <name type="common">Giant reed</name>
    <name type="synonym">Donax arundinaceus</name>
    <dbReference type="NCBI Taxonomy" id="35708"/>
    <lineage>
        <taxon>Eukaryota</taxon>
        <taxon>Viridiplantae</taxon>
        <taxon>Streptophyta</taxon>
        <taxon>Embryophyta</taxon>
        <taxon>Tracheophyta</taxon>
        <taxon>Spermatophyta</taxon>
        <taxon>Magnoliopsida</taxon>
        <taxon>Liliopsida</taxon>
        <taxon>Poales</taxon>
        <taxon>Poaceae</taxon>
        <taxon>PACMAD clade</taxon>
        <taxon>Arundinoideae</taxon>
        <taxon>Arundineae</taxon>
        <taxon>Arundo</taxon>
    </lineage>
</organism>